<dbReference type="SUPFAM" id="SSF53850">
    <property type="entry name" value="Periplasmic binding protein-like II"/>
    <property type="match status" value="1"/>
</dbReference>
<reference evidence="6 7" key="1">
    <citation type="submission" date="2020-08" db="EMBL/GenBank/DDBJ databases">
        <title>Genomic Encyclopedia of Type Strains, Phase IV (KMG-V): Genome sequencing to study the core and pangenomes of soil and plant-associated prokaryotes.</title>
        <authorList>
            <person name="Whitman W."/>
        </authorList>
    </citation>
    <scope>NUCLEOTIDE SEQUENCE [LARGE SCALE GENOMIC DNA]</scope>
    <source>
        <strain evidence="6 7">SRMrh-85</strain>
    </source>
</reference>
<keyword evidence="3 6" id="KW-0238">DNA-binding</keyword>
<keyword evidence="7" id="KW-1185">Reference proteome</keyword>
<comment type="similarity">
    <text evidence="1">Belongs to the LysR transcriptional regulatory family.</text>
</comment>
<dbReference type="PANTHER" id="PTHR30537:SF5">
    <property type="entry name" value="HTH-TYPE TRANSCRIPTIONAL ACTIVATOR TTDR-RELATED"/>
    <property type="match status" value="1"/>
</dbReference>
<gene>
    <name evidence="6" type="ORF">FHX59_002418</name>
</gene>
<evidence type="ECO:0000256" key="1">
    <source>
        <dbReference type="ARBA" id="ARBA00009437"/>
    </source>
</evidence>
<dbReference type="GO" id="GO:0003677">
    <property type="term" value="F:DNA binding"/>
    <property type="evidence" value="ECO:0007669"/>
    <property type="project" value="UniProtKB-KW"/>
</dbReference>
<dbReference type="PANTHER" id="PTHR30537">
    <property type="entry name" value="HTH-TYPE TRANSCRIPTIONAL REGULATOR"/>
    <property type="match status" value="1"/>
</dbReference>
<dbReference type="Pfam" id="PF03466">
    <property type="entry name" value="LysR_substrate"/>
    <property type="match status" value="1"/>
</dbReference>
<comment type="caution">
    <text evidence="6">The sequence shown here is derived from an EMBL/GenBank/DDBJ whole genome shotgun (WGS) entry which is preliminary data.</text>
</comment>
<dbReference type="Proteomes" id="UP000533533">
    <property type="component" value="Unassembled WGS sequence"/>
</dbReference>
<name>A0ABR6FKP3_9BURK</name>
<dbReference type="Gene3D" id="1.10.10.10">
    <property type="entry name" value="Winged helix-like DNA-binding domain superfamily/Winged helix DNA-binding domain"/>
    <property type="match status" value="1"/>
</dbReference>
<dbReference type="Pfam" id="PF00126">
    <property type="entry name" value="HTH_1"/>
    <property type="match status" value="1"/>
</dbReference>
<dbReference type="RefSeq" id="WP_110388935.1">
    <property type="nucleotide sequence ID" value="NZ_JACHVZ010000006.1"/>
</dbReference>
<dbReference type="InterPro" id="IPR058163">
    <property type="entry name" value="LysR-type_TF_proteobact-type"/>
</dbReference>
<keyword evidence="2" id="KW-0805">Transcription regulation</keyword>
<keyword evidence="4" id="KW-0804">Transcription</keyword>
<evidence type="ECO:0000256" key="2">
    <source>
        <dbReference type="ARBA" id="ARBA00023015"/>
    </source>
</evidence>
<dbReference type="InterPro" id="IPR005119">
    <property type="entry name" value="LysR_subst-bd"/>
</dbReference>
<evidence type="ECO:0000259" key="5">
    <source>
        <dbReference type="PROSITE" id="PS50931"/>
    </source>
</evidence>
<feature type="domain" description="HTH lysR-type" evidence="5">
    <location>
        <begin position="1"/>
        <end position="58"/>
    </location>
</feature>
<evidence type="ECO:0000256" key="3">
    <source>
        <dbReference type="ARBA" id="ARBA00023125"/>
    </source>
</evidence>
<organism evidence="6 7">
    <name type="scientific">Paraburkholderia silvatlantica</name>
    <dbReference type="NCBI Taxonomy" id="321895"/>
    <lineage>
        <taxon>Bacteria</taxon>
        <taxon>Pseudomonadati</taxon>
        <taxon>Pseudomonadota</taxon>
        <taxon>Betaproteobacteria</taxon>
        <taxon>Burkholderiales</taxon>
        <taxon>Burkholderiaceae</taxon>
        <taxon>Paraburkholderia</taxon>
    </lineage>
</organism>
<proteinExistence type="inferred from homology"/>
<dbReference type="SUPFAM" id="SSF46785">
    <property type="entry name" value="Winged helix' DNA-binding domain"/>
    <property type="match status" value="1"/>
</dbReference>
<dbReference type="CDD" id="cd08422">
    <property type="entry name" value="PBP2_CrgA_like"/>
    <property type="match status" value="1"/>
</dbReference>
<dbReference type="InterPro" id="IPR036390">
    <property type="entry name" value="WH_DNA-bd_sf"/>
</dbReference>
<evidence type="ECO:0000256" key="4">
    <source>
        <dbReference type="ARBA" id="ARBA00023163"/>
    </source>
</evidence>
<dbReference type="InterPro" id="IPR000847">
    <property type="entry name" value="LysR_HTH_N"/>
</dbReference>
<dbReference type="InterPro" id="IPR036388">
    <property type="entry name" value="WH-like_DNA-bd_sf"/>
</dbReference>
<accession>A0ABR6FKP3</accession>
<sequence>MNHDHLRLLVEIAQQGSFSSVAKSRDLDPSSVSRIVHSVERELGVRLFQRSTRHVSLTEAGSAYLERVSHLLDELDSASDALKSLEHHPSGVLRVTASVAFGQICLLPLIPEFTRLYPDVQLELVFTDFNLDLVADRIDLALRLSPHMSQGAVRLKWFDASYKVCASPDYLDRNSPVREPSDLESHKCVLFGHPQPQSDWVVRMPSGLVRSMVVDAAITASNGLAQRALALAGLGPALMPGWLCASHVAVGQLVELLPDHAITPAHFEGTAWLLYPNRTYLPARARALIDFLRARTRLDWTSACADRAEASGAEGEGKAE</sequence>
<dbReference type="EMBL" id="JACHVZ010000006">
    <property type="protein sequence ID" value="MBB2927997.1"/>
    <property type="molecule type" value="Genomic_DNA"/>
</dbReference>
<evidence type="ECO:0000313" key="7">
    <source>
        <dbReference type="Proteomes" id="UP000533533"/>
    </source>
</evidence>
<evidence type="ECO:0000313" key="6">
    <source>
        <dbReference type="EMBL" id="MBB2927997.1"/>
    </source>
</evidence>
<protein>
    <submittedName>
        <fullName evidence="6">DNA-binding transcriptional LysR family regulator</fullName>
    </submittedName>
</protein>
<dbReference type="Gene3D" id="3.40.190.290">
    <property type="match status" value="1"/>
</dbReference>
<dbReference type="PROSITE" id="PS50931">
    <property type="entry name" value="HTH_LYSR"/>
    <property type="match status" value="1"/>
</dbReference>